<accession>A0ABT4CQD8</accession>
<dbReference type="InterPro" id="IPR008984">
    <property type="entry name" value="SMAD_FHA_dom_sf"/>
</dbReference>
<proteinExistence type="predicted"/>
<evidence type="ECO:0000313" key="3">
    <source>
        <dbReference type="EMBL" id="MCY6371270.1"/>
    </source>
</evidence>
<comment type="caution">
    <text evidence="3">The sequence shown here is derived from an EMBL/GenBank/DDBJ whole genome shotgun (WGS) entry which is preliminary data.</text>
</comment>
<evidence type="ECO:0000313" key="4">
    <source>
        <dbReference type="Proteomes" id="UP001079657"/>
    </source>
</evidence>
<dbReference type="Pfam" id="PF00498">
    <property type="entry name" value="FHA"/>
    <property type="match status" value="1"/>
</dbReference>
<dbReference type="InterPro" id="IPR050923">
    <property type="entry name" value="Cell_Proc_Reg/RNA_Proc"/>
</dbReference>
<feature type="transmembrane region" description="Helical" evidence="1">
    <location>
        <begin position="12"/>
        <end position="30"/>
    </location>
</feature>
<reference evidence="3" key="1">
    <citation type="submission" date="2022-12" db="EMBL/GenBank/DDBJ databases">
        <authorList>
            <person name="Wang J."/>
        </authorList>
    </citation>
    <scope>NUCLEOTIDE SEQUENCE</scope>
    <source>
        <strain evidence="3">HY-42-06</strain>
    </source>
</reference>
<name>A0ABT4CQD8_9CLOT</name>
<dbReference type="PROSITE" id="PS50006">
    <property type="entry name" value="FHA_DOMAIN"/>
    <property type="match status" value="1"/>
</dbReference>
<dbReference type="RefSeq" id="WP_268050140.1">
    <property type="nucleotide sequence ID" value="NZ_JAPQES010000004.1"/>
</dbReference>
<evidence type="ECO:0000256" key="1">
    <source>
        <dbReference type="SAM" id="Phobius"/>
    </source>
</evidence>
<keyword evidence="1" id="KW-1133">Transmembrane helix</keyword>
<dbReference type="Gene3D" id="2.60.200.20">
    <property type="match status" value="1"/>
</dbReference>
<dbReference type="EMBL" id="JAPQES010000004">
    <property type="protein sequence ID" value="MCY6371270.1"/>
    <property type="molecule type" value="Genomic_DNA"/>
</dbReference>
<keyword evidence="1" id="KW-0812">Transmembrane</keyword>
<evidence type="ECO:0000259" key="2">
    <source>
        <dbReference type="PROSITE" id="PS50006"/>
    </source>
</evidence>
<dbReference type="InterPro" id="IPR000253">
    <property type="entry name" value="FHA_dom"/>
</dbReference>
<keyword evidence="1" id="KW-0472">Membrane</keyword>
<dbReference type="PANTHER" id="PTHR23308">
    <property type="entry name" value="NUCLEAR INHIBITOR OF PROTEIN PHOSPHATASE-1"/>
    <property type="match status" value="1"/>
</dbReference>
<feature type="domain" description="FHA" evidence="2">
    <location>
        <begin position="72"/>
        <end position="121"/>
    </location>
</feature>
<dbReference type="Proteomes" id="UP001079657">
    <property type="component" value="Unassembled WGS sequence"/>
</dbReference>
<protein>
    <submittedName>
        <fullName evidence="3">FHA domain-containing protein</fullName>
    </submittedName>
</protein>
<dbReference type="SMART" id="SM00240">
    <property type="entry name" value="FHA"/>
    <property type="match status" value="1"/>
</dbReference>
<keyword evidence="4" id="KW-1185">Reference proteome</keyword>
<dbReference type="CDD" id="cd00060">
    <property type="entry name" value="FHA"/>
    <property type="match status" value="1"/>
</dbReference>
<dbReference type="SUPFAM" id="SSF49879">
    <property type="entry name" value="SMAD/FHA domain"/>
    <property type="match status" value="1"/>
</dbReference>
<gene>
    <name evidence="3" type="ORF">OXH55_11540</name>
</gene>
<sequence>MNMPLLKLVLKILIIAVIYVIIFWALRIMYKDIKSGNKKRKSSKVFGLEIVRIGEGNTNLKRGSVIPIRNVLSIGRKDSNLLVLNNEYISGHHAKIYIRNNECFIEDLKSTNGTIVNNNPIDKVTYLKGGDEIVIGEYVFKFIG</sequence>
<organism evidence="3 4">
    <name type="scientific">Clostridium ganghwense</name>
    <dbReference type="NCBI Taxonomy" id="312089"/>
    <lineage>
        <taxon>Bacteria</taxon>
        <taxon>Bacillati</taxon>
        <taxon>Bacillota</taxon>
        <taxon>Clostridia</taxon>
        <taxon>Eubacteriales</taxon>
        <taxon>Clostridiaceae</taxon>
        <taxon>Clostridium</taxon>
    </lineage>
</organism>